<evidence type="ECO:0000256" key="1">
    <source>
        <dbReference type="SAM" id="Phobius"/>
    </source>
</evidence>
<gene>
    <name evidence="3" type="ORF">FNK824_LOCUS23427</name>
    <name evidence="4" type="ORF">JBS370_LOCUS42752</name>
</gene>
<dbReference type="EMBL" id="CAJOBE010004957">
    <property type="protein sequence ID" value="CAF3954651.1"/>
    <property type="molecule type" value="Genomic_DNA"/>
</dbReference>
<evidence type="ECO:0000256" key="2">
    <source>
        <dbReference type="SAM" id="SignalP"/>
    </source>
</evidence>
<keyword evidence="1" id="KW-1133">Transmembrane helix</keyword>
<reference evidence="3" key="1">
    <citation type="submission" date="2021-02" db="EMBL/GenBank/DDBJ databases">
        <authorList>
            <person name="Nowell W R."/>
        </authorList>
    </citation>
    <scope>NUCLEOTIDE SEQUENCE</scope>
</reference>
<feature type="signal peptide" evidence="2">
    <location>
        <begin position="1"/>
        <end position="19"/>
    </location>
</feature>
<sequence length="60" mass="6124">AKGLVFASLIMGIIGVAVGINVTNDEEGFIELDLSAAAIIGIVAIILNFIGAIVTLLIRS</sequence>
<protein>
    <submittedName>
        <fullName evidence="3">Uncharacterized protein</fullName>
    </submittedName>
</protein>
<dbReference type="Proteomes" id="UP000663874">
    <property type="component" value="Unassembled WGS sequence"/>
</dbReference>
<name>A0A819KZV3_9BILA</name>
<feature type="chain" id="PRO_5036235520" evidence="2">
    <location>
        <begin position="20"/>
        <end position="60"/>
    </location>
</feature>
<dbReference type="EMBL" id="CAJOBD010059421">
    <property type="protein sequence ID" value="CAF4377933.1"/>
    <property type="molecule type" value="Genomic_DNA"/>
</dbReference>
<keyword evidence="2" id="KW-0732">Signal</keyword>
<accession>A0A819KZV3</accession>
<dbReference type="AlphaFoldDB" id="A0A819KZV3"/>
<keyword evidence="1" id="KW-0472">Membrane</keyword>
<feature type="transmembrane region" description="Helical" evidence="1">
    <location>
        <begin position="35"/>
        <end position="58"/>
    </location>
</feature>
<organism evidence="3 5">
    <name type="scientific">Rotaria sordida</name>
    <dbReference type="NCBI Taxonomy" id="392033"/>
    <lineage>
        <taxon>Eukaryota</taxon>
        <taxon>Metazoa</taxon>
        <taxon>Spiralia</taxon>
        <taxon>Gnathifera</taxon>
        <taxon>Rotifera</taxon>
        <taxon>Eurotatoria</taxon>
        <taxon>Bdelloidea</taxon>
        <taxon>Philodinida</taxon>
        <taxon>Philodinidae</taxon>
        <taxon>Rotaria</taxon>
    </lineage>
</organism>
<keyword evidence="1" id="KW-0812">Transmembrane</keyword>
<evidence type="ECO:0000313" key="4">
    <source>
        <dbReference type="EMBL" id="CAF4377933.1"/>
    </source>
</evidence>
<evidence type="ECO:0000313" key="3">
    <source>
        <dbReference type="EMBL" id="CAF3954651.1"/>
    </source>
</evidence>
<feature type="non-terminal residue" evidence="3">
    <location>
        <position position="1"/>
    </location>
</feature>
<proteinExistence type="predicted"/>
<comment type="caution">
    <text evidence="3">The sequence shown here is derived from an EMBL/GenBank/DDBJ whole genome shotgun (WGS) entry which is preliminary data.</text>
</comment>
<evidence type="ECO:0000313" key="5">
    <source>
        <dbReference type="Proteomes" id="UP000663874"/>
    </source>
</evidence>
<dbReference type="Proteomes" id="UP000663836">
    <property type="component" value="Unassembled WGS sequence"/>
</dbReference>